<protein>
    <submittedName>
        <fullName evidence="1">Uncharacterized protein</fullName>
    </submittedName>
</protein>
<dbReference type="OrthoDB" id="6597267at2759"/>
<name>A0A226F5Q8_FOLCA</name>
<dbReference type="EMBL" id="LNIX01000001">
    <property type="protein sequence ID" value="OXA65119.1"/>
    <property type="molecule type" value="Genomic_DNA"/>
</dbReference>
<dbReference type="AlphaFoldDB" id="A0A226F5Q8"/>
<sequence>MKILVSQVALFYIAATQIWLTLGDYYTTENSVGKLGIIASPIRRNAVPNRRSNIIADIRLLKQKIKIKPSSSSHSSNLSTTNRDLSIHQHHPEVISHQKRIARGRLSSLFWKTEAPSSNAPESSSFTNDNVEYGQQGSEVAEASGGWGWSKPKKHKEEVKEGGGAFSILDVLLSALSLVSFGAFLINLLASLLSLLGFFTTGTSTGTGTGTSTSTSTTTGTNASGIVNSISSYFRNGRKSRNGLRKKKKHGRLQADAGFGGKKDKIYDEDRESGEAVVTDDISSELESAEVLRRTRRSIFQPNVHPCTALDVMARNILNSIESVEANYECMEKVICDSNRHAQVVGRGLEFFMPIYMFSTSYFGQKFGLHHKLPIHSRAIILGVQESNCHHNFPHCSHGQEVE</sequence>
<reference evidence="1 2" key="1">
    <citation type="submission" date="2015-12" db="EMBL/GenBank/DDBJ databases">
        <title>The genome of Folsomia candida.</title>
        <authorList>
            <person name="Faddeeva A."/>
            <person name="Derks M.F."/>
            <person name="Anvar Y."/>
            <person name="Smit S."/>
            <person name="Van Straalen N."/>
            <person name="Roelofs D."/>
        </authorList>
    </citation>
    <scope>NUCLEOTIDE SEQUENCE [LARGE SCALE GENOMIC DNA]</scope>
    <source>
        <strain evidence="1 2">VU population</strain>
        <tissue evidence="1">Whole body</tissue>
    </source>
</reference>
<proteinExistence type="predicted"/>
<organism evidence="1 2">
    <name type="scientific">Folsomia candida</name>
    <name type="common">Springtail</name>
    <dbReference type="NCBI Taxonomy" id="158441"/>
    <lineage>
        <taxon>Eukaryota</taxon>
        <taxon>Metazoa</taxon>
        <taxon>Ecdysozoa</taxon>
        <taxon>Arthropoda</taxon>
        <taxon>Hexapoda</taxon>
        <taxon>Collembola</taxon>
        <taxon>Entomobryomorpha</taxon>
        <taxon>Isotomoidea</taxon>
        <taxon>Isotomidae</taxon>
        <taxon>Proisotominae</taxon>
        <taxon>Folsomia</taxon>
    </lineage>
</organism>
<evidence type="ECO:0000313" key="1">
    <source>
        <dbReference type="EMBL" id="OXA65119.1"/>
    </source>
</evidence>
<gene>
    <name evidence="1" type="ORF">Fcan01_02470</name>
</gene>
<evidence type="ECO:0000313" key="2">
    <source>
        <dbReference type="Proteomes" id="UP000198287"/>
    </source>
</evidence>
<comment type="caution">
    <text evidence="1">The sequence shown here is derived from an EMBL/GenBank/DDBJ whole genome shotgun (WGS) entry which is preliminary data.</text>
</comment>
<keyword evidence="2" id="KW-1185">Reference proteome</keyword>
<dbReference type="Proteomes" id="UP000198287">
    <property type="component" value="Unassembled WGS sequence"/>
</dbReference>
<accession>A0A226F5Q8</accession>